<dbReference type="PANTHER" id="PTHR12110">
    <property type="entry name" value="HYDROXYPYRUVATE ISOMERASE"/>
    <property type="match status" value="1"/>
</dbReference>
<dbReference type="InterPro" id="IPR036237">
    <property type="entry name" value="Xyl_isomerase-like_sf"/>
</dbReference>
<reference evidence="2 3" key="1">
    <citation type="submission" date="2018-05" db="EMBL/GenBank/DDBJ databases">
        <title>The draft genome of strain NS-104.</title>
        <authorList>
            <person name="Hang P."/>
            <person name="Jiang J."/>
        </authorList>
    </citation>
    <scope>NUCLEOTIDE SEQUENCE [LARGE SCALE GENOMIC DNA]</scope>
    <source>
        <strain evidence="2 3">NS-104</strain>
    </source>
</reference>
<feature type="domain" description="Xylose isomerase-like TIM barrel" evidence="1">
    <location>
        <begin position="29"/>
        <end position="320"/>
    </location>
</feature>
<dbReference type="EMBL" id="QFBC01000018">
    <property type="protein sequence ID" value="PWE53107.1"/>
    <property type="molecule type" value="Genomic_DNA"/>
</dbReference>
<dbReference type="Proteomes" id="UP000245252">
    <property type="component" value="Unassembled WGS sequence"/>
</dbReference>
<dbReference type="AlphaFoldDB" id="A0A2U2DIH0"/>
<comment type="caution">
    <text evidence="2">The sequence shown here is derived from an EMBL/GenBank/DDBJ whole genome shotgun (WGS) entry which is preliminary data.</text>
</comment>
<gene>
    <name evidence="2" type="ORF">DEM27_27430</name>
</gene>
<dbReference type="Gene3D" id="3.20.20.150">
    <property type="entry name" value="Divalent-metal-dependent TIM barrel enzymes"/>
    <property type="match status" value="1"/>
</dbReference>
<keyword evidence="2" id="KW-0255">Endonuclease</keyword>
<accession>A0A2U2DIH0</accession>
<proteinExistence type="predicted"/>
<keyword evidence="3" id="KW-1185">Reference proteome</keyword>
<sequence>MRTIKGPGLFLAQFAQDTVPHNSLESIAAWARDYGYKGIQIPTWDRRLFNLDLAYDSETYCDELKGKLADIGIAITELSTHFQGQMVSVHPAYDLMFDGQCPPDLRGNPEKRRHWAADQVRKAATVSRRLGLTEHVTFSGALAWPYFYPYPQRPAGLIEECFAEQGRRWRPLLDAYEEAGVDLCFEIHPTEDIFDGDTFEMFLDAVDGHARCNINYDASHFIKQAMDYIGFIDVYHERIKMFHVKDAEFNPTARQGVFGGYKGWLERAARDRSLGHGQVDFKAVFSKMAQYDFAGWAVYEWECCLQHPEIAARAGSDFIARHIIEVTDRAFDDFAATGADMAVNRALLGMKG</sequence>
<organism evidence="2 3">
    <name type="scientific">Metarhizobium album</name>
    <dbReference type="NCBI Taxonomy" id="2182425"/>
    <lineage>
        <taxon>Bacteria</taxon>
        <taxon>Pseudomonadati</taxon>
        <taxon>Pseudomonadota</taxon>
        <taxon>Alphaproteobacteria</taxon>
        <taxon>Hyphomicrobiales</taxon>
        <taxon>Rhizobiaceae</taxon>
        <taxon>Metarhizobium</taxon>
    </lineage>
</organism>
<keyword evidence="2" id="KW-0378">Hydrolase</keyword>
<name>A0A2U2DIH0_9HYPH</name>
<evidence type="ECO:0000259" key="1">
    <source>
        <dbReference type="Pfam" id="PF01261"/>
    </source>
</evidence>
<evidence type="ECO:0000313" key="3">
    <source>
        <dbReference type="Proteomes" id="UP000245252"/>
    </source>
</evidence>
<keyword evidence="2" id="KW-0540">Nuclease</keyword>
<dbReference type="OrthoDB" id="9779184at2"/>
<dbReference type="SUPFAM" id="SSF51658">
    <property type="entry name" value="Xylose isomerase-like"/>
    <property type="match status" value="1"/>
</dbReference>
<dbReference type="PANTHER" id="PTHR12110:SF21">
    <property type="entry name" value="XYLOSE ISOMERASE-LIKE TIM BARREL DOMAIN-CONTAINING PROTEIN"/>
    <property type="match status" value="1"/>
</dbReference>
<dbReference type="InterPro" id="IPR050312">
    <property type="entry name" value="IolE/XylAMocC-like"/>
</dbReference>
<evidence type="ECO:0000313" key="2">
    <source>
        <dbReference type="EMBL" id="PWE53107.1"/>
    </source>
</evidence>
<dbReference type="Pfam" id="PF01261">
    <property type="entry name" value="AP_endonuc_2"/>
    <property type="match status" value="1"/>
</dbReference>
<protein>
    <submittedName>
        <fullName evidence="2">AP endonuclease</fullName>
    </submittedName>
</protein>
<dbReference type="GO" id="GO:0004519">
    <property type="term" value="F:endonuclease activity"/>
    <property type="evidence" value="ECO:0007669"/>
    <property type="project" value="UniProtKB-KW"/>
</dbReference>
<dbReference type="InterPro" id="IPR013022">
    <property type="entry name" value="Xyl_isomerase-like_TIM-brl"/>
</dbReference>
<dbReference type="RefSeq" id="WP_109461441.1">
    <property type="nucleotide sequence ID" value="NZ_QFBC01000018.1"/>
</dbReference>